<dbReference type="EMBL" id="CP016287">
    <property type="protein sequence ID" value="ANP89943.1"/>
    <property type="molecule type" value="Genomic_DNA"/>
</dbReference>
<dbReference type="AlphaFoldDB" id="A0A1B1CJJ7"/>
<evidence type="ECO:0000313" key="1">
    <source>
        <dbReference type="EMBL" id="ANP89943.1"/>
    </source>
</evidence>
<reference evidence="1 2" key="1">
    <citation type="submission" date="2016-06" db="EMBL/GenBank/DDBJ databases">
        <title>Microsymbionts genomes from the relict species Vavilovia formosa.</title>
        <authorList>
            <person name="Chirak E."/>
            <person name="Kimeklis A."/>
            <person name="Andronov E."/>
        </authorList>
    </citation>
    <scope>NUCLEOTIDE SEQUENCE [LARGE SCALE GENOMIC DNA]</scope>
    <source>
        <strain evidence="1 2">Vaf10</strain>
        <plasmid evidence="2">Plasmid unnamed1</plasmid>
    </source>
</reference>
<accession>A0A1B1CJJ7</accession>
<name>A0A1B1CJJ7_RHILE</name>
<protein>
    <submittedName>
        <fullName evidence="1">Uncharacterized protein</fullName>
    </submittedName>
</protein>
<gene>
    <name evidence="1" type="ORF">BA011_30180</name>
</gene>
<evidence type="ECO:0000313" key="2">
    <source>
        <dbReference type="Proteomes" id="UP000092691"/>
    </source>
</evidence>
<dbReference type="Proteomes" id="UP000092691">
    <property type="component" value="Plasmid unnamed1"/>
</dbReference>
<organism evidence="1 2">
    <name type="scientific">Rhizobium leguminosarum</name>
    <dbReference type="NCBI Taxonomy" id="384"/>
    <lineage>
        <taxon>Bacteria</taxon>
        <taxon>Pseudomonadati</taxon>
        <taxon>Pseudomonadota</taxon>
        <taxon>Alphaproteobacteria</taxon>
        <taxon>Hyphomicrobiales</taxon>
        <taxon>Rhizobiaceae</taxon>
        <taxon>Rhizobium/Agrobacterium group</taxon>
        <taxon>Rhizobium</taxon>
    </lineage>
</organism>
<keyword evidence="1" id="KW-0614">Plasmid</keyword>
<proteinExistence type="predicted"/>
<sequence length="107" mass="12789">MWMARAEFFWCGGTKRFRSAEKIDMNRCKPPRDCQEFCAGCHDDEKERIITWLSKKNFWTSFLRDVIRPRFLGKDGLLDDLKRALSERILNAELERDCFMSVHTRLP</sequence>
<geneLocation type="plasmid" evidence="1 2">
    <name>unnamed1</name>
</geneLocation>